<dbReference type="EMBL" id="JAEKPD010000015">
    <property type="protein sequence ID" value="MBJ3763902.1"/>
    <property type="molecule type" value="Genomic_DNA"/>
</dbReference>
<keyword evidence="9" id="KW-1185">Reference proteome</keyword>
<evidence type="ECO:0000256" key="5">
    <source>
        <dbReference type="ARBA" id="ARBA00022840"/>
    </source>
</evidence>
<proteinExistence type="inferred from homology"/>
<dbReference type="NCBIfam" id="TIGR03168">
    <property type="entry name" value="1-PFK"/>
    <property type="match status" value="1"/>
</dbReference>
<dbReference type="InterPro" id="IPR029056">
    <property type="entry name" value="Ribokinase-like"/>
</dbReference>
<dbReference type="GO" id="GO:0005524">
    <property type="term" value="F:ATP binding"/>
    <property type="evidence" value="ECO:0007669"/>
    <property type="project" value="UniProtKB-KW"/>
</dbReference>
<evidence type="ECO:0000256" key="1">
    <source>
        <dbReference type="ARBA" id="ARBA00010688"/>
    </source>
</evidence>
<accession>A0A934IJ02</accession>
<evidence type="ECO:0000256" key="4">
    <source>
        <dbReference type="ARBA" id="ARBA00022777"/>
    </source>
</evidence>
<dbReference type="GO" id="GO:0003872">
    <property type="term" value="F:6-phosphofructokinase activity"/>
    <property type="evidence" value="ECO:0007669"/>
    <property type="project" value="TreeGrafter"/>
</dbReference>
<gene>
    <name evidence="8" type="ORF">ILP92_14210</name>
</gene>
<dbReference type="Gene3D" id="3.40.1190.20">
    <property type="match status" value="1"/>
</dbReference>
<dbReference type="AlphaFoldDB" id="A0A934IJ02"/>
<evidence type="ECO:0000259" key="7">
    <source>
        <dbReference type="Pfam" id="PF00294"/>
    </source>
</evidence>
<dbReference type="InterPro" id="IPR017583">
    <property type="entry name" value="Tagatose/fructose_Pkinase"/>
</dbReference>
<comment type="similarity">
    <text evidence="1 6">Belongs to the carbohydrate kinase PfkB family.</text>
</comment>
<reference evidence="8" key="1">
    <citation type="submission" date="2020-12" db="EMBL/GenBank/DDBJ databases">
        <title>Bacterial taxonomy.</title>
        <authorList>
            <person name="Pan X."/>
        </authorList>
    </citation>
    <scope>NUCLEOTIDE SEQUENCE</scope>
    <source>
        <strain evidence="8">KCTC 52957</strain>
    </source>
</reference>
<keyword evidence="4" id="KW-0418">Kinase</keyword>
<evidence type="ECO:0000313" key="9">
    <source>
        <dbReference type="Proteomes" id="UP000642488"/>
    </source>
</evidence>
<name>A0A934IJ02_9RHOB</name>
<evidence type="ECO:0000256" key="3">
    <source>
        <dbReference type="ARBA" id="ARBA00022741"/>
    </source>
</evidence>
<dbReference type="Proteomes" id="UP000642488">
    <property type="component" value="Unassembled WGS sequence"/>
</dbReference>
<dbReference type="PANTHER" id="PTHR46566:SF2">
    <property type="entry name" value="ATP-DEPENDENT 6-PHOSPHOFRUCTOKINASE ISOZYME 2"/>
    <property type="match status" value="1"/>
</dbReference>
<protein>
    <recommendedName>
        <fullName evidence="6">Phosphofructokinase</fullName>
    </recommendedName>
</protein>
<dbReference type="PANTHER" id="PTHR46566">
    <property type="entry name" value="1-PHOSPHOFRUCTOKINASE-RELATED"/>
    <property type="match status" value="1"/>
</dbReference>
<sequence>MRAHILTITLNPTVDFSTSTPEILPELKLRCTEPQIDPGGGGINVARAIRLLGGQAVALIAIGGGTGAQLLQRLAHEGVATVAFQGPGETRQSVSVINEKDGTQFRFVMPGPLWQQGDVDRALNSIDQATGDDTLVVLSGSQPPGVAKDFPSILADHVGDRGARLIVDTSGSALHHLVEKPHPSLHLLRMDDAEAEELAGRHLPTVEDTAAFCRELIARGVAKSIIVARGADGSVLSTPEGAWHSVGPKVSVISKVGAGDSFVGAYTLGLAEDRDPGECLRFAVAAASNAVMTEATKLCDRDTTDRLMQDVTLRKL</sequence>
<evidence type="ECO:0000256" key="6">
    <source>
        <dbReference type="PIRNR" id="PIRNR000535"/>
    </source>
</evidence>
<comment type="caution">
    <text evidence="8">The sequence shown here is derived from an EMBL/GenBank/DDBJ whole genome shotgun (WGS) entry which is preliminary data.</text>
</comment>
<dbReference type="InterPro" id="IPR002173">
    <property type="entry name" value="Carboh/pur_kinase_PfkB_CS"/>
</dbReference>
<evidence type="ECO:0000256" key="2">
    <source>
        <dbReference type="ARBA" id="ARBA00022679"/>
    </source>
</evidence>
<dbReference type="InterPro" id="IPR011611">
    <property type="entry name" value="PfkB_dom"/>
</dbReference>
<dbReference type="RefSeq" id="WP_198917075.1">
    <property type="nucleotide sequence ID" value="NZ_JAEKPD010000015.1"/>
</dbReference>
<dbReference type="PIRSF" id="PIRSF000535">
    <property type="entry name" value="1PFK/6PFK/LacC"/>
    <property type="match status" value="1"/>
</dbReference>
<dbReference type="PROSITE" id="PS00583">
    <property type="entry name" value="PFKB_KINASES_1"/>
    <property type="match status" value="1"/>
</dbReference>
<keyword evidence="3" id="KW-0547">Nucleotide-binding</keyword>
<feature type="domain" description="Carbohydrate kinase PfkB" evidence="7">
    <location>
        <begin position="14"/>
        <end position="298"/>
    </location>
</feature>
<keyword evidence="5" id="KW-0067">ATP-binding</keyword>
<dbReference type="SUPFAM" id="SSF53613">
    <property type="entry name" value="Ribokinase-like"/>
    <property type="match status" value="1"/>
</dbReference>
<dbReference type="GO" id="GO:0005829">
    <property type="term" value="C:cytosol"/>
    <property type="evidence" value="ECO:0007669"/>
    <property type="project" value="TreeGrafter"/>
</dbReference>
<organism evidence="8 9">
    <name type="scientific">Palleronia pontilimi</name>
    <dbReference type="NCBI Taxonomy" id="1964209"/>
    <lineage>
        <taxon>Bacteria</taxon>
        <taxon>Pseudomonadati</taxon>
        <taxon>Pseudomonadota</taxon>
        <taxon>Alphaproteobacteria</taxon>
        <taxon>Rhodobacterales</taxon>
        <taxon>Roseobacteraceae</taxon>
        <taxon>Palleronia</taxon>
    </lineage>
</organism>
<dbReference type="CDD" id="cd01164">
    <property type="entry name" value="FruK_PfkB_like"/>
    <property type="match status" value="1"/>
</dbReference>
<evidence type="ECO:0000313" key="8">
    <source>
        <dbReference type="EMBL" id="MBJ3763902.1"/>
    </source>
</evidence>
<keyword evidence="2 6" id="KW-0808">Transferase</keyword>
<dbReference type="Pfam" id="PF00294">
    <property type="entry name" value="PfkB"/>
    <property type="match status" value="1"/>
</dbReference>